<dbReference type="EMBL" id="CP007770">
    <property type="protein sequence ID" value="AJC87779.1"/>
    <property type="molecule type" value="Genomic_DNA"/>
</dbReference>
<accession>A0A0A8H4D1</accession>
<dbReference type="AlphaFoldDB" id="A0A0A8H4D1"/>
<dbReference type="RefSeq" id="WP_052251965.1">
    <property type="nucleotide sequence ID" value="NZ_CP007770.1"/>
</dbReference>
<name>A0A0A8H4D1_9BACT</name>
<organism evidence="1 2">
    <name type="scientific">Campylobacter insulaenigrae NCTC 12927</name>
    <dbReference type="NCBI Taxonomy" id="1031564"/>
    <lineage>
        <taxon>Bacteria</taxon>
        <taxon>Pseudomonadati</taxon>
        <taxon>Campylobacterota</taxon>
        <taxon>Epsilonproteobacteria</taxon>
        <taxon>Campylobacterales</taxon>
        <taxon>Campylobacteraceae</taxon>
        <taxon>Campylobacter</taxon>
    </lineage>
</organism>
<dbReference type="HOGENOM" id="CLU_2315033_0_0_7"/>
<dbReference type="KEGG" id="cis:CINS_0815"/>
<sequence>MCINEKIKEKLGLKTFDEVERKLNLKNQTLKVWLSDKSVTNSKVEKALLRLGFLNEDLRLSKRLKDLKLKHKKIIALVEEKTKTIQEISDILKEIDEVA</sequence>
<evidence type="ECO:0000313" key="1">
    <source>
        <dbReference type="EMBL" id="AJC87779.1"/>
    </source>
</evidence>
<dbReference type="STRING" id="1031564.CINS_0815"/>
<dbReference type="Proteomes" id="UP000031163">
    <property type="component" value="Chromosome"/>
</dbReference>
<reference evidence="1 2" key="1">
    <citation type="journal article" date="2014" name="Genome Biol. Evol.">
        <title>Comparative Genomics of the Campylobacter lari Group.</title>
        <authorList>
            <person name="Miller W.G."/>
            <person name="Yee E."/>
            <person name="Chapman M.H."/>
            <person name="Smith T.P."/>
            <person name="Bono J.L."/>
            <person name="Huynh S."/>
            <person name="Parker C.T."/>
            <person name="Vandamme P."/>
            <person name="Luong K."/>
            <person name="Korlach J."/>
        </authorList>
    </citation>
    <scope>NUCLEOTIDE SEQUENCE [LARGE SCALE GENOMIC DNA]</scope>
    <source>
        <strain evidence="1 2">NCTC 12927</strain>
    </source>
</reference>
<dbReference type="GeneID" id="74431611"/>
<gene>
    <name evidence="1" type="ORF">CINS_0815</name>
</gene>
<evidence type="ECO:0000313" key="2">
    <source>
        <dbReference type="Proteomes" id="UP000031163"/>
    </source>
</evidence>
<proteinExistence type="predicted"/>
<protein>
    <submittedName>
        <fullName evidence="1">Uncharacterized protein</fullName>
    </submittedName>
</protein>